<reference evidence="1 2" key="1">
    <citation type="submission" date="2024-06" db="EMBL/GenBank/DDBJ databases">
        <title>Lysinibacillus zambalefons sp. nov., a Novel Firmicute Isolated from the Poon Bato Zambales Hyperalkaline Spring.</title>
        <authorList>
            <person name="Aja J.A."/>
            <person name="Lazaro J.E.H."/>
            <person name="Llorin L.D."/>
            <person name="Lim K.R."/>
            <person name="Teodosio J."/>
            <person name="Dalisay D.S."/>
        </authorList>
    </citation>
    <scope>NUCLEOTIDE SEQUENCE [LARGE SCALE GENOMIC DNA]</scope>
    <source>
        <strain evidence="1 2">M3</strain>
    </source>
</reference>
<dbReference type="EMBL" id="JBEGDG010000008">
    <property type="protein sequence ID" value="MEQ6355507.1"/>
    <property type="molecule type" value="Genomic_DNA"/>
</dbReference>
<accession>A0ABV1MSL3</accession>
<keyword evidence="2" id="KW-1185">Reference proteome</keyword>
<sequence length="51" mass="6080">MKIYKSDDEMIDELYTIIRYIQSNHRENSEVLETSYEIKDAVIKIRESLGV</sequence>
<proteinExistence type="predicted"/>
<comment type="caution">
    <text evidence="1">The sequence shown here is derived from an EMBL/GenBank/DDBJ whole genome shotgun (WGS) entry which is preliminary data.</text>
</comment>
<gene>
    <name evidence="1" type="ORF">ABNX05_12830</name>
</gene>
<evidence type="ECO:0000313" key="1">
    <source>
        <dbReference type="EMBL" id="MEQ6355507.1"/>
    </source>
</evidence>
<name>A0ABV1MSL3_9BACI</name>
<evidence type="ECO:0000313" key="2">
    <source>
        <dbReference type="Proteomes" id="UP001478862"/>
    </source>
</evidence>
<dbReference type="RefSeq" id="WP_349660105.1">
    <property type="nucleotide sequence ID" value="NZ_JBEGDG010000008.1"/>
</dbReference>
<dbReference type="Proteomes" id="UP001478862">
    <property type="component" value="Unassembled WGS sequence"/>
</dbReference>
<protein>
    <submittedName>
        <fullName evidence="1">Uncharacterized protein</fullName>
    </submittedName>
</protein>
<organism evidence="1 2">
    <name type="scientific">Lysinibacillus zambalensis</name>
    <dbReference type="NCBI Taxonomy" id="3160866"/>
    <lineage>
        <taxon>Bacteria</taxon>
        <taxon>Bacillati</taxon>
        <taxon>Bacillota</taxon>
        <taxon>Bacilli</taxon>
        <taxon>Bacillales</taxon>
        <taxon>Bacillaceae</taxon>
        <taxon>Lysinibacillus</taxon>
    </lineage>
</organism>